<gene>
    <name evidence="2" type="ORF">JF625_15695</name>
</gene>
<name>A0A952FLJ6_9PROT</name>
<feature type="compositionally biased region" description="Polar residues" evidence="1">
    <location>
        <begin position="1"/>
        <end position="10"/>
    </location>
</feature>
<dbReference type="Proteomes" id="UP000700706">
    <property type="component" value="Unassembled WGS sequence"/>
</dbReference>
<feature type="non-terminal residue" evidence="2">
    <location>
        <position position="48"/>
    </location>
</feature>
<reference evidence="2" key="1">
    <citation type="submission" date="2020-06" db="EMBL/GenBank/DDBJ databases">
        <title>Stable isotope informed genome-resolved metagenomics uncovers potential trophic interactions in rhizosphere soil.</title>
        <authorList>
            <person name="Starr E.P."/>
            <person name="Shi S."/>
            <person name="Blazewicz S.J."/>
            <person name="Koch B.J."/>
            <person name="Probst A.J."/>
            <person name="Hungate B.A."/>
            <person name="Pett-Ridge J."/>
            <person name="Firestone M.K."/>
            <person name="Banfield J.F."/>
        </authorList>
    </citation>
    <scope>NUCLEOTIDE SEQUENCE</scope>
    <source>
        <strain evidence="2">YM_69_17</strain>
    </source>
</reference>
<evidence type="ECO:0000256" key="1">
    <source>
        <dbReference type="SAM" id="MobiDB-lite"/>
    </source>
</evidence>
<evidence type="ECO:0000313" key="3">
    <source>
        <dbReference type="Proteomes" id="UP000700706"/>
    </source>
</evidence>
<sequence>MNKAHSVSTSQPAPPAYDQADAEQAARMLDRLAEMAMEQAEVTHQGLL</sequence>
<protein>
    <submittedName>
        <fullName evidence="2">Uncharacterized protein</fullName>
    </submittedName>
</protein>
<comment type="caution">
    <text evidence="2">The sequence shown here is derived from an EMBL/GenBank/DDBJ whole genome shotgun (WGS) entry which is preliminary data.</text>
</comment>
<organism evidence="2 3">
    <name type="scientific">Inquilinus limosus</name>
    <dbReference type="NCBI Taxonomy" id="171674"/>
    <lineage>
        <taxon>Bacteria</taxon>
        <taxon>Pseudomonadati</taxon>
        <taxon>Pseudomonadota</taxon>
        <taxon>Alphaproteobacteria</taxon>
        <taxon>Rhodospirillales</taxon>
        <taxon>Rhodospirillaceae</taxon>
        <taxon>Inquilinus</taxon>
    </lineage>
</organism>
<evidence type="ECO:0000313" key="2">
    <source>
        <dbReference type="EMBL" id="MBW8726581.1"/>
    </source>
</evidence>
<accession>A0A952FLJ6</accession>
<dbReference type="EMBL" id="JAEKLZ010000223">
    <property type="protein sequence ID" value="MBW8726581.1"/>
    <property type="molecule type" value="Genomic_DNA"/>
</dbReference>
<feature type="region of interest" description="Disordered" evidence="1">
    <location>
        <begin position="1"/>
        <end position="25"/>
    </location>
</feature>
<feature type="compositionally biased region" description="Low complexity" evidence="1">
    <location>
        <begin position="16"/>
        <end position="25"/>
    </location>
</feature>
<dbReference type="AlphaFoldDB" id="A0A952FLJ6"/>
<proteinExistence type="predicted"/>